<sequence length="650" mass="70076">MHRGSFTTGARGLQAITVSQGSDSPLSILSADGRRRASLPLPGSTGAWTVRGIGTTAYVGSYYQGLMYAVDTDAETEELTVRELGRPTPETKYVWDFAEVSDGSLIAATYPDASFVRYYPQTDETQTDEFRVLATLGTEDQLYLRAVAVDEDRDLVWGVIGVTPNEVVGVPLDPDVEADPIRIPLGDPTAVAHQIRYAAGRLWVVTNNRLWLIDPDTGSCRELTDPGTDDPVDNPVPNDNDEPLMRVIGGVLSEPFADLDGDLGLWLFDGSALCHLDLATLELTPVVDEPGSILGSTIHEDELWLWVSQTEAGQAVRELWQLDSSGSLQRHPADVAATPPHMLALGEVPDSPDLMVSAGQQGEFGRWDTVSATTPSVARPSQIESWVWDEGKLYLGAYPQAGLAVWDPVEGGVHQFVALHDSHHQSRPICVSVARHDGGRFLYAGTTPGYGLYAGGLTRVRLDDPEHPFEFWSVAGTVHAVRAHGDAVILSTSTEAGTGSRPVEGPGRLLRVRPGGDWRIEAETDLAYSCITALHVQDGQWYALADRTLCRLDPDSLELTPVVQFEGEGPAPRRGQLNGLPGQGRLLARVGGTAYAVDLAGASTERLMDGVIEVALSQWTDESGPHAVLWGVTAGEQPGAAYTDLLRLEL</sequence>
<evidence type="ECO:0000313" key="2">
    <source>
        <dbReference type="Proteomes" id="UP000216300"/>
    </source>
</evidence>
<dbReference type="SUPFAM" id="SSF50952">
    <property type="entry name" value="Soluble quinoprotein glucose dehydrogenase"/>
    <property type="match status" value="1"/>
</dbReference>
<keyword evidence="2" id="KW-1185">Reference proteome</keyword>
<dbReference type="Proteomes" id="UP000216300">
    <property type="component" value="Unassembled WGS sequence"/>
</dbReference>
<comment type="caution">
    <text evidence="1">The sequence shown here is derived from an EMBL/GenBank/DDBJ whole genome shotgun (WGS) entry which is preliminary data.</text>
</comment>
<organism evidence="1 2">
    <name type="scientific">Parenemella sanctibonifatiensis</name>
    <dbReference type="NCBI Taxonomy" id="2016505"/>
    <lineage>
        <taxon>Bacteria</taxon>
        <taxon>Bacillati</taxon>
        <taxon>Actinomycetota</taxon>
        <taxon>Actinomycetes</taxon>
        <taxon>Propionibacteriales</taxon>
        <taxon>Propionibacteriaceae</taxon>
        <taxon>Parenemella</taxon>
    </lineage>
</organism>
<accession>A0A255EFJ5</accession>
<reference evidence="1 2" key="1">
    <citation type="submission" date="2017-07" db="EMBL/GenBank/DDBJ databases">
        <title>Draft whole genome sequences of clinical Proprionibacteriaceae strains.</title>
        <authorList>
            <person name="Bernier A.-M."/>
            <person name="Bernard K."/>
            <person name="Domingo M.-C."/>
        </authorList>
    </citation>
    <scope>NUCLEOTIDE SEQUENCE [LARGE SCALE GENOMIC DNA]</scope>
    <source>
        <strain evidence="1 2">NML 150081</strain>
    </source>
</reference>
<name>A0A255EFJ5_9ACTN</name>
<dbReference type="SUPFAM" id="SSF63829">
    <property type="entry name" value="Calcium-dependent phosphotriesterase"/>
    <property type="match status" value="2"/>
</dbReference>
<dbReference type="EMBL" id="NMVJ01000007">
    <property type="protein sequence ID" value="OYN90307.1"/>
    <property type="molecule type" value="Genomic_DNA"/>
</dbReference>
<proteinExistence type="predicted"/>
<dbReference type="InterPro" id="IPR015943">
    <property type="entry name" value="WD40/YVTN_repeat-like_dom_sf"/>
</dbReference>
<dbReference type="AlphaFoldDB" id="A0A255EFJ5"/>
<protein>
    <recommendedName>
        <fullName evidence="3">WD40 repeat domain-containing protein</fullName>
    </recommendedName>
</protein>
<dbReference type="Gene3D" id="2.130.10.10">
    <property type="entry name" value="YVTN repeat-like/Quinoprotein amine dehydrogenase"/>
    <property type="match status" value="1"/>
</dbReference>
<gene>
    <name evidence="1" type="ORF">CGZ91_09110</name>
</gene>
<evidence type="ECO:0008006" key="3">
    <source>
        <dbReference type="Google" id="ProtNLM"/>
    </source>
</evidence>
<dbReference type="InterPro" id="IPR011041">
    <property type="entry name" value="Quinoprot_gluc/sorb_DH_b-prop"/>
</dbReference>
<evidence type="ECO:0000313" key="1">
    <source>
        <dbReference type="EMBL" id="OYN90307.1"/>
    </source>
</evidence>